<name>A0AAU7JQE3_9MICO</name>
<protein>
    <submittedName>
        <fullName evidence="1">Uncharacterized protein</fullName>
    </submittedName>
</protein>
<gene>
    <name evidence="1" type="ORF">ABEG17_12760</name>
</gene>
<dbReference type="EMBL" id="CP157483">
    <property type="protein sequence ID" value="XBO42445.1"/>
    <property type="molecule type" value="Genomic_DNA"/>
</dbReference>
<reference evidence="1" key="1">
    <citation type="submission" date="2024-05" db="EMBL/GenBank/DDBJ databases">
        <authorList>
            <person name="Kim S."/>
            <person name="Heo J."/>
            <person name="Choi H."/>
            <person name="Choi Y."/>
            <person name="Kwon S.-W."/>
            <person name="Kim Y."/>
        </authorList>
    </citation>
    <scope>NUCLEOTIDE SEQUENCE</scope>
    <source>
        <strain evidence="1">KACC 23699</strain>
    </source>
</reference>
<organism evidence="1">
    <name type="scientific">Pedococcus sp. KACC 23699</name>
    <dbReference type="NCBI Taxonomy" id="3149228"/>
    <lineage>
        <taxon>Bacteria</taxon>
        <taxon>Bacillati</taxon>
        <taxon>Actinomycetota</taxon>
        <taxon>Actinomycetes</taxon>
        <taxon>Micrococcales</taxon>
        <taxon>Intrasporangiaceae</taxon>
        <taxon>Pedococcus</taxon>
    </lineage>
</organism>
<dbReference type="RefSeq" id="WP_406829866.1">
    <property type="nucleotide sequence ID" value="NZ_CP157483.1"/>
</dbReference>
<evidence type="ECO:0000313" key="1">
    <source>
        <dbReference type="EMBL" id="XBO42445.1"/>
    </source>
</evidence>
<dbReference type="AlphaFoldDB" id="A0AAU7JQE3"/>
<sequence>MENITMTIDATHMFRVRSVCPEAGRQLLVSTRGRVSQLKGIAVPTSVAFGAGSDVQAPVGYTGGFDATPSTKDLAFRPFGEPPV</sequence>
<proteinExistence type="predicted"/>
<accession>A0AAU7JQE3</accession>